<feature type="transmembrane region" description="Helical" evidence="1">
    <location>
        <begin position="46"/>
        <end position="63"/>
    </location>
</feature>
<keyword evidence="1" id="KW-1133">Transmembrane helix</keyword>
<feature type="transmembrane region" description="Helical" evidence="1">
    <location>
        <begin position="106"/>
        <end position="132"/>
    </location>
</feature>
<keyword evidence="3" id="KW-1185">Reference proteome</keyword>
<protein>
    <submittedName>
        <fullName evidence="2">Uncharacterized protein</fullName>
    </submittedName>
</protein>
<sequence>MQALAETIAKGKKHARKVFGQKDVTVRDVYTLSSVMVKVTAAHRIMMAYFVYLFVVTLGLLLLPKGGLLFTLIDHGFEQVPDMRFINTSVAGEWQTRLSQYNSEVYAIYIGTVLASVFVVGLCFLFFCYKVYKLLKHKKNLKGCSKQIDAHKYGIFIFAFYTLLLLVISGAICLEVFCHDSEQMFTPSCRHYHRYLAGTYILVFSVYLCVGSFHVMYSMKKLRPNLTSFHEPTDFNQTLFSTADTDRMGLCGTYRDEDMESCVGSYISDATYKRRY</sequence>
<accession>A0A444V7Z8</accession>
<evidence type="ECO:0000313" key="2">
    <source>
        <dbReference type="EMBL" id="RXM96562.1"/>
    </source>
</evidence>
<gene>
    <name evidence="2" type="ORF">EOD39_15548</name>
</gene>
<dbReference type="EMBL" id="SCEB01001571">
    <property type="protein sequence ID" value="RXM96562.1"/>
    <property type="molecule type" value="Genomic_DNA"/>
</dbReference>
<evidence type="ECO:0000256" key="1">
    <source>
        <dbReference type="SAM" id="Phobius"/>
    </source>
</evidence>
<feature type="transmembrane region" description="Helical" evidence="1">
    <location>
        <begin position="197"/>
        <end position="217"/>
    </location>
</feature>
<dbReference type="Proteomes" id="UP000289886">
    <property type="component" value="Unassembled WGS sequence"/>
</dbReference>
<dbReference type="AlphaFoldDB" id="A0A444V7Z8"/>
<evidence type="ECO:0000313" key="3">
    <source>
        <dbReference type="Proteomes" id="UP000289886"/>
    </source>
</evidence>
<reference evidence="2 3" key="1">
    <citation type="submission" date="2019-01" db="EMBL/GenBank/DDBJ databases">
        <title>Draft Genome and Complete Hox-Cluster Characterization of the Sterlet Sturgeon (Acipenser ruthenus).</title>
        <authorList>
            <person name="Wei Q."/>
        </authorList>
    </citation>
    <scope>NUCLEOTIDE SEQUENCE [LARGE SCALE GENOMIC DNA]</scope>
    <source>
        <strain evidence="2">WHYD16114868_AA</strain>
        <tissue evidence="2">Blood</tissue>
    </source>
</reference>
<keyword evidence="1" id="KW-0472">Membrane</keyword>
<name>A0A444V7Z8_ACIRT</name>
<keyword evidence="1" id="KW-0812">Transmembrane</keyword>
<organism evidence="2 3">
    <name type="scientific">Acipenser ruthenus</name>
    <name type="common">Sterlet sturgeon</name>
    <dbReference type="NCBI Taxonomy" id="7906"/>
    <lineage>
        <taxon>Eukaryota</taxon>
        <taxon>Metazoa</taxon>
        <taxon>Chordata</taxon>
        <taxon>Craniata</taxon>
        <taxon>Vertebrata</taxon>
        <taxon>Euteleostomi</taxon>
        <taxon>Actinopterygii</taxon>
        <taxon>Chondrostei</taxon>
        <taxon>Acipenseriformes</taxon>
        <taxon>Acipenseridae</taxon>
        <taxon>Acipenser</taxon>
    </lineage>
</organism>
<comment type="caution">
    <text evidence="2">The sequence shown here is derived from an EMBL/GenBank/DDBJ whole genome shotgun (WGS) entry which is preliminary data.</text>
</comment>
<feature type="transmembrane region" description="Helical" evidence="1">
    <location>
        <begin position="153"/>
        <end position="177"/>
    </location>
</feature>
<proteinExistence type="predicted"/>